<dbReference type="InParanoid" id="A0A200R632"/>
<gene>
    <name evidence="2" type="ORF">BVC80_1835g572</name>
</gene>
<dbReference type="AlphaFoldDB" id="A0A200R632"/>
<feature type="region of interest" description="Disordered" evidence="1">
    <location>
        <begin position="40"/>
        <end position="151"/>
    </location>
</feature>
<feature type="compositionally biased region" description="Polar residues" evidence="1">
    <location>
        <begin position="78"/>
        <end position="91"/>
    </location>
</feature>
<feature type="compositionally biased region" description="Polar residues" evidence="1">
    <location>
        <begin position="114"/>
        <end position="151"/>
    </location>
</feature>
<dbReference type="OMA" id="KCCQVCR"/>
<accession>A0A200R632</accession>
<dbReference type="Gene3D" id="3.90.228.10">
    <property type="match status" value="1"/>
</dbReference>
<protein>
    <recommendedName>
        <fullName evidence="4">Poly(ADP-ribose) polymerase</fullName>
    </recommendedName>
</protein>
<name>A0A200R632_MACCD</name>
<evidence type="ECO:0000256" key="1">
    <source>
        <dbReference type="SAM" id="MobiDB-lite"/>
    </source>
</evidence>
<dbReference type="SUPFAM" id="SSF56399">
    <property type="entry name" value="ADP-ribosylation"/>
    <property type="match status" value="1"/>
</dbReference>
<dbReference type="OrthoDB" id="9514740at2759"/>
<evidence type="ECO:0000313" key="3">
    <source>
        <dbReference type="Proteomes" id="UP000195402"/>
    </source>
</evidence>
<organism evidence="2 3">
    <name type="scientific">Macleaya cordata</name>
    <name type="common">Five-seeded plume-poppy</name>
    <name type="synonym">Bocconia cordata</name>
    <dbReference type="NCBI Taxonomy" id="56857"/>
    <lineage>
        <taxon>Eukaryota</taxon>
        <taxon>Viridiplantae</taxon>
        <taxon>Streptophyta</taxon>
        <taxon>Embryophyta</taxon>
        <taxon>Tracheophyta</taxon>
        <taxon>Spermatophyta</taxon>
        <taxon>Magnoliopsida</taxon>
        <taxon>Ranunculales</taxon>
        <taxon>Papaveraceae</taxon>
        <taxon>Papaveroideae</taxon>
        <taxon>Macleaya</taxon>
    </lineage>
</organism>
<dbReference type="Proteomes" id="UP000195402">
    <property type="component" value="Unassembled WGS sequence"/>
</dbReference>
<keyword evidence="3" id="KW-1185">Reference proteome</keyword>
<proteinExistence type="predicted"/>
<comment type="caution">
    <text evidence="2">The sequence shown here is derived from an EMBL/GenBank/DDBJ whole genome shotgun (WGS) entry which is preliminary data.</text>
</comment>
<evidence type="ECO:0000313" key="2">
    <source>
        <dbReference type="EMBL" id="OVA18155.1"/>
    </source>
</evidence>
<evidence type="ECO:0008006" key="4">
    <source>
        <dbReference type="Google" id="ProtNLM"/>
    </source>
</evidence>
<sequence length="358" mass="39846">MLLPCKSLKQVHGTMAEKCLTAASLAVLIFHPSSSFKCFKPKSSTISPERERPSPSSKTPNLSPKKISSKSKNKQDIKLSNGSDSECSSPPSRRKIRSQSVSELADREPEMGISQRNLFSKSRNKQEITPSNGSYSEESSHQSRQNTLSESISELANREPATGIVQAIFKSSWTNKKVPTIEKVLRVHHTAEVLNRFEEYRELVKSRAAEICISKRKERWVADGNEVLRYHGAVLKCPLGYDRYTSICGHQSCEVCSIIGSGFSVRANWISLCESSWRAHEKMTERDCGKLAMRAMLICRVIAGRVAYDHGKGLVEGEEGGFDSMAGPSSVQPYDEQELVVLDPRAVLPCFVIIYNSQ</sequence>
<reference evidence="2 3" key="1">
    <citation type="journal article" date="2017" name="Mol. Plant">
        <title>The Genome of Medicinal Plant Macleaya cordata Provides New Insights into Benzylisoquinoline Alkaloids Metabolism.</title>
        <authorList>
            <person name="Liu X."/>
            <person name="Liu Y."/>
            <person name="Huang P."/>
            <person name="Ma Y."/>
            <person name="Qing Z."/>
            <person name="Tang Q."/>
            <person name="Cao H."/>
            <person name="Cheng P."/>
            <person name="Zheng Y."/>
            <person name="Yuan Z."/>
            <person name="Zhou Y."/>
            <person name="Liu J."/>
            <person name="Tang Z."/>
            <person name="Zhuo Y."/>
            <person name="Zhang Y."/>
            <person name="Yu L."/>
            <person name="Huang J."/>
            <person name="Yang P."/>
            <person name="Peng Q."/>
            <person name="Zhang J."/>
            <person name="Jiang W."/>
            <person name="Zhang Z."/>
            <person name="Lin K."/>
            <person name="Ro D.K."/>
            <person name="Chen X."/>
            <person name="Xiong X."/>
            <person name="Shang Y."/>
            <person name="Huang S."/>
            <person name="Zeng J."/>
        </authorList>
    </citation>
    <scope>NUCLEOTIDE SEQUENCE [LARGE SCALE GENOMIC DNA]</scope>
    <source>
        <strain evidence="3">cv. BLH2017</strain>
        <tissue evidence="2">Root</tissue>
    </source>
</reference>
<dbReference type="PANTHER" id="PTHR31681">
    <property type="entry name" value="C2H2-LIKE ZINC FINGER PROTEIN"/>
    <property type="match status" value="1"/>
</dbReference>
<feature type="compositionally biased region" description="Low complexity" evidence="1">
    <location>
        <begin position="54"/>
        <end position="66"/>
    </location>
</feature>
<dbReference type="EMBL" id="MVGT01000437">
    <property type="protein sequence ID" value="OVA18155.1"/>
    <property type="molecule type" value="Genomic_DNA"/>
</dbReference>
<dbReference type="PANTHER" id="PTHR31681:SF51">
    <property type="entry name" value="PARP CATALYTIC DOMAIN-CONTAINING PROTEIN"/>
    <property type="match status" value="1"/>
</dbReference>